<organism evidence="7 8">
    <name type="scientific">Thermoflavimicrobium daqui</name>
    <dbReference type="NCBI Taxonomy" id="2137476"/>
    <lineage>
        <taxon>Bacteria</taxon>
        <taxon>Bacillati</taxon>
        <taxon>Bacillota</taxon>
        <taxon>Bacilli</taxon>
        <taxon>Bacillales</taxon>
        <taxon>Thermoactinomycetaceae</taxon>
        <taxon>Thermoflavimicrobium</taxon>
    </lineage>
</organism>
<dbReference type="PROSITE" id="PS00770">
    <property type="entry name" value="AA_TRANSFER_CLASS_4"/>
    <property type="match status" value="1"/>
</dbReference>
<sequence length="293" mass="33894">MMTIMIFNGSPTQEAEAAVSIWDHGLLYGVGAFETFRVYDNHLFLIDDHMDRLDRALKRMMIRNPFTRLEWENQIQEALRQNGIQNGTVRLCVTGGVEGLGLHTAYYHQPTTMIFVRPLPFYPNQLFQEGKKLQVVSIPRQANREITAFKSNNFLNFVLARQEVEGFPKTEGLLLTEDNYLAEGIVSNLFFISKGKICTPSLELGILPGITRKWLLHLAKEKGYPTEEGYYTLSDLDRADEIFMTNSVQEMIPIYSWQDQQKRRSSSIVQELYQAYQEYTKKLRSVDQFVRGE</sequence>
<dbReference type="GO" id="GO:0008652">
    <property type="term" value="P:amino acid biosynthetic process"/>
    <property type="evidence" value="ECO:0007669"/>
    <property type="project" value="UniProtKB-ARBA"/>
</dbReference>
<accession>A0A364K314</accession>
<keyword evidence="7" id="KW-0456">Lyase</keyword>
<dbReference type="GO" id="GO:0016829">
    <property type="term" value="F:lyase activity"/>
    <property type="evidence" value="ECO:0007669"/>
    <property type="project" value="UniProtKB-KW"/>
</dbReference>
<dbReference type="CDD" id="cd00449">
    <property type="entry name" value="PLPDE_IV"/>
    <property type="match status" value="1"/>
</dbReference>
<dbReference type="InterPro" id="IPR036038">
    <property type="entry name" value="Aminotransferase-like"/>
</dbReference>
<evidence type="ECO:0000313" key="7">
    <source>
        <dbReference type="EMBL" id="RAL23194.1"/>
    </source>
</evidence>
<dbReference type="OrthoDB" id="9805628at2"/>
<comment type="caution">
    <text evidence="7">The sequence shown here is derived from an EMBL/GenBank/DDBJ whole genome shotgun (WGS) entry which is preliminary data.</text>
</comment>
<evidence type="ECO:0000256" key="6">
    <source>
        <dbReference type="RuleBase" id="RU004516"/>
    </source>
</evidence>
<dbReference type="InterPro" id="IPR001544">
    <property type="entry name" value="Aminotrans_IV"/>
</dbReference>
<reference evidence="7 8" key="1">
    <citation type="submission" date="2018-06" db="EMBL/GenBank/DDBJ databases">
        <title>Thermoflavimicrobium daqus sp. nov., a thermophilic microbe isolated from Moutai-flavour Daqu.</title>
        <authorList>
            <person name="Wang X."/>
            <person name="Zhou H."/>
        </authorList>
    </citation>
    <scope>NUCLEOTIDE SEQUENCE [LARGE SCALE GENOMIC DNA]</scope>
    <source>
        <strain evidence="7 8">FBKL4.011</strain>
    </source>
</reference>
<dbReference type="AlphaFoldDB" id="A0A364K314"/>
<evidence type="ECO:0000256" key="5">
    <source>
        <dbReference type="RuleBase" id="RU004106"/>
    </source>
</evidence>
<reference evidence="7 8" key="2">
    <citation type="submission" date="2018-06" db="EMBL/GenBank/DDBJ databases">
        <authorList>
            <person name="Zhirakovskaya E."/>
        </authorList>
    </citation>
    <scope>NUCLEOTIDE SEQUENCE [LARGE SCALE GENOMIC DNA]</scope>
    <source>
        <strain evidence="7 8">FBKL4.011</strain>
    </source>
</reference>
<dbReference type="Gene3D" id="3.20.10.10">
    <property type="entry name" value="D-amino Acid Aminotransferase, subunit A, domain 2"/>
    <property type="match status" value="1"/>
</dbReference>
<proteinExistence type="inferred from homology"/>
<dbReference type="Pfam" id="PF01063">
    <property type="entry name" value="Aminotran_4"/>
    <property type="match status" value="1"/>
</dbReference>
<gene>
    <name evidence="7" type="ORF">DL897_12575</name>
</gene>
<evidence type="ECO:0000256" key="1">
    <source>
        <dbReference type="ARBA" id="ARBA00001933"/>
    </source>
</evidence>
<comment type="similarity">
    <text evidence="2 5">Belongs to the class-IV pyridoxal-phosphate-dependent aminotransferase family.</text>
</comment>
<dbReference type="GO" id="GO:0046394">
    <property type="term" value="P:carboxylic acid biosynthetic process"/>
    <property type="evidence" value="ECO:0007669"/>
    <property type="project" value="UniProtKB-ARBA"/>
</dbReference>
<name>A0A364K314_9BACL</name>
<evidence type="ECO:0000313" key="8">
    <source>
        <dbReference type="Proteomes" id="UP000251213"/>
    </source>
</evidence>
<dbReference type="InterPro" id="IPR043132">
    <property type="entry name" value="BCAT-like_C"/>
</dbReference>
<dbReference type="InterPro" id="IPR050571">
    <property type="entry name" value="Class-IV_PLP-Dep_Aminotrnsfr"/>
</dbReference>
<dbReference type="PANTHER" id="PTHR42743:SF11">
    <property type="entry name" value="AMINODEOXYCHORISMATE LYASE"/>
    <property type="match status" value="1"/>
</dbReference>
<dbReference type="PANTHER" id="PTHR42743">
    <property type="entry name" value="AMINO-ACID AMINOTRANSFERASE"/>
    <property type="match status" value="1"/>
</dbReference>
<dbReference type="SUPFAM" id="SSF56752">
    <property type="entry name" value="D-aminoacid aminotransferase-like PLP-dependent enzymes"/>
    <property type="match status" value="1"/>
</dbReference>
<protein>
    <submittedName>
        <fullName evidence="7">4-amino-4-deoxychorismate lyase</fullName>
    </submittedName>
</protein>
<dbReference type="Gene3D" id="3.30.470.10">
    <property type="match status" value="1"/>
</dbReference>
<keyword evidence="4 6" id="KW-0663">Pyridoxal phosphate</keyword>
<evidence type="ECO:0000256" key="4">
    <source>
        <dbReference type="ARBA" id="ARBA00022898"/>
    </source>
</evidence>
<dbReference type="GO" id="GO:0005829">
    <property type="term" value="C:cytosol"/>
    <property type="evidence" value="ECO:0007669"/>
    <property type="project" value="TreeGrafter"/>
</dbReference>
<dbReference type="InterPro" id="IPR043131">
    <property type="entry name" value="BCAT-like_N"/>
</dbReference>
<comment type="cofactor">
    <cofactor evidence="1 6">
        <name>pyridoxal 5'-phosphate</name>
        <dbReference type="ChEBI" id="CHEBI:597326"/>
    </cofactor>
</comment>
<evidence type="ECO:0000256" key="3">
    <source>
        <dbReference type="ARBA" id="ARBA00011738"/>
    </source>
</evidence>
<comment type="subunit">
    <text evidence="3">Homodimer.</text>
</comment>
<dbReference type="FunFam" id="3.20.10.10:FF:000002">
    <property type="entry name" value="D-alanine aminotransferase"/>
    <property type="match status" value="1"/>
</dbReference>
<evidence type="ECO:0000256" key="2">
    <source>
        <dbReference type="ARBA" id="ARBA00009320"/>
    </source>
</evidence>
<dbReference type="EMBL" id="QJKK01000007">
    <property type="protein sequence ID" value="RAL23194.1"/>
    <property type="molecule type" value="Genomic_DNA"/>
</dbReference>
<dbReference type="Proteomes" id="UP000251213">
    <property type="component" value="Unassembled WGS sequence"/>
</dbReference>
<keyword evidence="8" id="KW-1185">Reference proteome</keyword>
<dbReference type="InterPro" id="IPR018300">
    <property type="entry name" value="Aminotrans_IV_CS"/>
</dbReference>